<dbReference type="RefSeq" id="WP_310302748.1">
    <property type="nucleotide sequence ID" value="NZ_BAAAPS010000013.1"/>
</dbReference>
<reference evidence="1 2" key="1">
    <citation type="submission" date="2023-07" db="EMBL/GenBank/DDBJ databases">
        <title>Sequencing the genomes of 1000 actinobacteria strains.</title>
        <authorList>
            <person name="Klenk H.-P."/>
        </authorList>
    </citation>
    <scope>NUCLEOTIDE SEQUENCE [LARGE SCALE GENOMIC DNA]</scope>
    <source>
        <strain evidence="1 2">DSM 19426</strain>
    </source>
</reference>
<sequence length="130" mass="14086">MKETTQLPVWLVVVLTVVPALIAGASAVLAAWLAGSRKAAKQLDQWRRREETMRILRWAADKATATSDDERLLAVSVLDALDHSKPAMLQPEDQGILDGVLDAVLSDATAVVEEYPDESGNYDVEVADDG</sequence>
<evidence type="ECO:0000313" key="2">
    <source>
        <dbReference type="Proteomes" id="UP001183648"/>
    </source>
</evidence>
<proteinExistence type="predicted"/>
<evidence type="ECO:0000313" key="1">
    <source>
        <dbReference type="EMBL" id="MDR7362978.1"/>
    </source>
</evidence>
<protein>
    <submittedName>
        <fullName evidence="1">Uncharacterized protein</fullName>
    </submittedName>
</protein>
<dbReference type="Proteomes" id="UP001183648">
    <property type="component" value="Unassembled WGS sequence"/>
</dbReference>
<name>A0ABU2BX52_9ACTN</name>
<accession>A0ABU2BX52</accession>
<comment type="caution">
    <text evidence="1">The sequence shown here is derived from an EMBL/GenBank/DDBJ whole genome shotgun (WGS) entry which is preliminary data.</text>
</comment>
<gene>
    <name evidence="1" type="ORF">J2S63_002531</name>
</gene>
<keyword evidence="2" id="KW-1185">Reference proteome</keyword>
<dbReference type="EMBL" id="JAVDYG010000001">
    <property type="protein sequence ID" value="MDR7362978.1"/>
    <property type="molecule type" value="Genomic_DNA"/>
</dbReference>
<organism evidence="1 2">
    <name type="scientific">Nocardioides marmoribigeumensis</name>
    <dbReference type="NCBI Taxonomy" id="433649"/>
    <lineage>
        <taxon>Bacteria</taxon>
        <taxon>Bacillati</taxon>
        <taxon>Actinomycetota</taxon>
        <taxon>Actinomycetes</taxon>
        <taxon>Propionibacteriales</taxon>
        <taxon>Nocardioidaceae</taxon>
        <taxon>Nocardioides</taxon>
    </lineage>
</organism>